<gene>
    <name evidence="2" type="ORF">HNV11_17510</name>
</gene>
<dbReference type="RefSeq" id="WP_171740888.1">
    <property type="nucleotide sequence ID" value="NZ_CP053435.1"/>
</dbReference>
<name>A0A6M5YDJ7_9BACT</name>
<organism evidence="2 3">
    <name type="scientific">Spirosoma taeanense</name>
    <dbReference type="NCBI Taxonomy" id="2735870"/>
    <lineage>
        <taxon>Bacteria</taxon>
        <taxon>Pseudomonadati</taxon>
        <taxon>Bacteroidota</taxon>
        <taxon>Cytophagia</taxon>
        <taxon>Cytophagales</taxon>
        <taxon>Cytophagaceae</taxon>
        <taxon>Spirosoma</taxon>
    </lineage>
</organism>
<dbReference type="KEGG" id="stae:HNV11_17510"/>
<evidence type="ECO:0000313" key="2">
    <source>
        <dbReference type="EMBL" id="QJW91042.1"/>
    </source>
</evidence>
<accession>A0A6M5YDJ7</accession>
<dbReference type="AlphaFoldDB" id="A0A6M5YDJ7"/>
<dbReference type="Pfam" id="PF18480">
    <property type="entry name" value="DUF5615"/>
    <property type="match status" value="1"/>
</dbReference>
<evidence type="ECO:0000259" key="1">
    <source>
        <dbReference type="Pfam" id="PF18480"/>
    </source>
</evidence>
<reference evidence="2 3" key="1">
    <citation type="submission" date="2020-05" db="EMBL/GenBank/DDBJ databases">
        <title>Genome sequencing of Spirosoma sp. TS118.</title>
        <authorList>
            <person name="Lee J.-H."/>
            <person name="Jeong S."/>
            <person name="Zhao L."/>
            <person name="Jung J.-H."/>
            <person name="Kim M.-K."/>
            <person name="Lim S."/>
        </authorList>
    </citation>
    <scope>NUCLEOTIDE SEQUENCE [LARGE SCALE GENOMIC DNA]</scope>
    <source>
        <strain evidence="2 3">TS118</strain>
    </source>
</reference>
<proteinExistence type="predicted"/>
<dbReference type="InterPro" id="IPR041049">
    <property type="entry name" value="DUF5615"/>
</dbReference>
<feature type="domain" description="DUF5615" evidence="1">
    <location>
        <begin position="1"/>
        <end position="106"/>
    </location>
</feature>
<protein>
    <submittedName>
        <fullName evidence="2">DUF5615 family PIN-like protein</fullName>
    </submittedName>
</protein>
<dbReference type="Proteomes" id="UP000502756">
    <property type="component" value="Chromosome"/>
</dbReference>
<evidence type="ECO:0000313" key="3">
    <source>
        <dbReference type="Proteomes" id="UP000502756"/>
    </source>
</evidence>
<keyword evidence="3" id="KW-1185">Reference proteome</keyword>
<dbReference type="EMBL" id="CP053435">
    <property type="protein sequence ID" value="QJW91042.1"/>
    <property type="molecule type" value="Genomic_DNA"/>
</dbReference>
<sequence length="118" mass="13515">MKFLADENFPITSFRILQTAGYDIKHVAFDMPSIADVDIAELAIAEQRIILTFDGDYGTLIFKFGYRPPGVIYFRLVNITADEPAYILINILKEGYLIDNMHTVVENDKIRQRRISQG</sequence>